<dbReference type="InterPro" id="IPR020103">
    <property type="entry name" value="PsdUridine_synth_cat_dom_sf"/>
</dbReference>
<gene>
    <name evidence="7" type="ORF">HMPREF0634_1119</name>
</gene>
<evidence type="ECO:0000313" key="8">
    <source>
        <dbReference type="Proteomes" id="UP000003244"/>
    </source>
</evidence>
<accession>E0E2Y0</accession>
<dbReference type="InterPro" id="IPR036986">
    <property type="entry name" value="S4_RNA-bd_sf"/>
</dbReference>
<dbReference type="EC" id="5.4.99.-" evidence="5"/>
<dbReference type="InterPro" id="IPR006145">
    <property type="entry name" value="PsdUridine_synth_RsuA/RluA"/>
</dbReference>
<dbReference type="RefSeq" id="WP_007789477.1">
    <property type="nucleotide sequence ID" value="NZ_ADGQ01000050.1"/>
</dbReference>
<name>E0E2Y0_9FIRM</name>
<dbReference type="Pfam" id="PF00849">
    <property type="entry name" value="PseudoU_synth_2"/>
    <property type="match status" value="1"/>
</dbReference>
<evidence type="ECO:0000256" key="3">
    <source>
        <dbReference type="ARBA" id="ARBA00023235"/>
    </source>
</evidence>
<dbReference type="FunFam" id="3.10.290.10:FF:000003">
    <property type="entry name" value="Pseudouridine synthase"/>
    <property type="match status" value="1"/>
</dbReference>
<dbReference type="OrthoDB" id="9807213at2"/>
<keyword evidence="3 5" id="KW-0413">Isomerase</keyword>
<keyword evidence="2 4" id="KW-0694">RNA-binding</keyword>
<dbReference type="GO" id="GO:0120159">
    <property type="term" value="F:rRNA pseudouridine synthase activity"/>
    <property type="evidence" value="ECO:0007669"/>
    <property type="project" value="UniProtKB-ARBA"/>
</dbReference>
<dbReference type="InterPro" id="IPR042092">
    <property type="entry name" value="PsdUridine_s_RsuA/RluB/E/F_cat"/>
</dbReference>
<evidence type="ECO:0000256" key="4">
    <source>
        <dbReference type="PROSITE-ProRule" id="PRU00182"/>
    </source>
</evidence>
<dbReference type="InterPro" id="IPR000748">
    <property type="entry name" value="PsdUridine_synth_RsuA/RluB/E/F"/>
</dbReference>
<keyword evidence="8" id="KW-1185">Reference proteome</keyword>
<dbReference type="InterPro" id="IPR018496">
    <property type="entry name" value="PsdUridine_synth_RsuA/RluB_CS"/>
</dbReference>
<dbReference type="InterPro" id="IPR050343">
    <property type="entry name" value="RsuA_PseudoU_synthase"/>
</dbReference>
<dbReference type="FunFam" id="3.30.70.1560:FF:000001">
    <property type="entry name" value="Pseudouridine synthase"/>
    <property type="match status" value="1"/>
</dbReference>
<dbReference type="Pfam" id="PF01479">
    <property type="entry name" value="S4"/>
    <property type="match status" value="1"/>
</dbReference>
<dbReference type="STRING" id="596315.HMPREF0634_1119"/>
<dbReference type="InterPro" id="IPR002942">
    <property type="entry name" value="S4_RNA-bd"/>
</dbReference>
<dbReference type="CDD" id="cd00165">
    <property type="entry name" value="S4"/>
    <property type="match status" value="1"/>
</dbReference>
<dbReference type="PANTHER" id="PTHR47683">
    <property type="entry name" value="PSEUDOURIDINE SYNTHASE FAMILY PROTEIN-RELATED"/>
    <property type="match status" value="1"/>
</dbReference>
<proteinExistence type="inferred from homology"/>
<dbReference type="GeneID" id="84800612"/>
<evidence type="ECO:0000256" key="1">
    <source>
        <dbReference type="ARBA" id="ARBA00008348"/>
    </source>
</evidence>
<dbReference type="InterPro" id="IPR020094">
    <property type="entry name" value="TruA/RsuA/RluB/E/F_N"/>
</dbReference>
<dbReference type="Proteomes" id="UP000003244">
    <property type="component" value="Unassembled WGS sequence"/>
</dbReference>
<dbReference type="SUPFAM" id="SSF55174">
    <property type="entry name" value="Alpha-L RNA-binding motif"/>
    <property type="match status" value="1"/>
</dbReference>
<dbReference type="PROSITE" id="PS01149">
    <property type="entry name" value="PSI_RSU"/>
    <property type="match status" value="1"/>
</dbReference>
<dbReference type="Gene3D" id="3.10.290.10">
    <property type="entry name" value="RNA-binding S4 domain"/>
    <property type="match status" value="1"/>
</dbReference>
<sequence>MRINKYIASAGIASRRKAENLVSEGRIKVNGQIIYDLGYQVNEDKDIVEYDGKKIDINSEKLVYILLNKPEGYITSSKDQFGRKDVMDLVTDIKERIYPVGRLDYETSGLLLMTNDGDLTYKITHPKHEITKTYIASVKGIPTSEELERFENGLEIEDYVTSKAKIRVLKTDVKKNYSVCRVSIHEGRNRQVRKMFNAINHPVMNLKRVALGKISVNNVEVGKYRHLTDDEVNYLKNPTGKRD</sequence>
<evidence type="ECO:0000313" key="7">
    <source>
        <dbReference type="EMBL" id="EFM64788.1"/>
    </source>
</evidence>
<evidence type="ECO:0000256" key="2">
    <source>
        <dbReference type="ARBA" id="ARBA00022884"/>
    </source>
</evidence>
<comment type="caution">
    <text evidence="7">The sequence shown here is derived from an EMBL/GenBank/DDBJ whole genome shotgun (WGS) entry which is preliminary data.</text>
</comment>
<protein>
    <recommendedName>
        <fullName evidence="5">Pseudouridine synthase</fullName>
        <ecNumber evidence="5">5.4.99.-</ecNumber>
    </recommendedName>
</protein>
<dbReference type="PANTHER" id="PTHR47683:SF2">
    <property type="entry name" value="RNA-BINDING S4 DOMAIN-CONTAINING PROTEIN"/>
    <property type="match status" value="1"/>
</dbReference>
<dbReference type="GO" id="GO:0000455">
    <property type="term" value="P:enzyme-directed rRNA pseudouridine synthesis"/>
    <property type="evidence" value="ECO:0007669"/>
    <property type="project" value="UniProtKB-ARBA"/>
</dbReference>
<dbReference type="PROSITE" id="PS50889">
    <property type="entry name" value="S4"/>
    <property type="match status" value="1"/>
</dbReference>
<dbReference type="SUPFAM" id="SSF55120">
    <property type="entry name" value="Pseudouridine synthase"/>
    <property type="match status" value="1"/>
</dbReference>
<reference evidence="7 8" key="1">
    <citation type="submission" date="2010-08" db="EMBL/GenBank/DDBJ databases">
        <authorList>
            <person name="Harkins D.M."/>
            <person name="Madupu R."/>
            <person name="Durkin A.S."/>
            <person name="Torralba M."/>
            <person name="Methe B."/>
            <person name="Sutton G.G."/>
            <person name="Nelson K.E."/>
        </authorList>
    </citation>
    <scope>NUCLEOTIDE SEQUENCE [LARGE SCALE GENOMIC DNA]</scope>
    <source>
        <strain evidence="7 8">DSM 17678</strain>
    </source>
</reference>
<evidence type="ECO:0000256" key="5">
    <source>
        <dbReference type="RuleBase" id="RU003887"/>
    </source>
</evidence>
<dbReference type="SMART" id="SM00363">
    <property type="entry name" value="S4"/>
    <property type="match status" value="1"/>
</dbReference>
<comment type="similarity">
    <text evidence="1 5">Belongs to the pseudouridine synthase RsuA family.</text>
</comment>
<dbReference type="NCBIfam" id="TIGR00093">
    <property type="entry name" value="pseudouridine synthase"/>
    <property type="match status" value="1"/>
</dbReference>
<dbReference type="GO" id="GO:0005829">
    <property type="term" value="C:cytosol"/>
    <property type="evidence" value="ECO:0007669"/>
    <property type="project" value="UniProtKB-ARBA"/>
</dbReference>
<organism evidence="7 8">
    <name type="scientific">Peptostreptococcus stomatis DSM 17678</name>
    <dbReference type="NCBI Taxonomy" id="596315"/>
    <lineage>
        <taxon>Bacteria</taxon>
        <taxon>Bacillati</taxon>
        <taxon>Bacillota</taxon>
        <taxon>Clostridia</taxon>
        <taxon>Peptostreptococcales</taxon>
        <taxon>Peptostreptococcaceae</taxon>
        <taxon>Peptostreptococcus</taxon>
    </lineage>
</organism>
<evidence type="ECO:0000259" key="6">
    <source>
        <dbReference type="SMART" id="SM00363"/>
    </source>
</evidence>
<dbReference type="EMBL" id="ADGQ01000050">
    <property type="protein sequence ID" value="EFM64788.1"/>
    <property type="molecule type" value="Genomic_DNA"/>
</dbReference>
<dbReference type="GO" id="GO:0003723">
    <property type="term" value="F:RNA binding"/>
    <property type="evidence" value="ECO:0007669"/>
    <property type="project" value="UniProtKB-KW"/>
</dbReference>
<dbReference type="CDD" id="cd02870">
    <property type="entry name" value="PseudoU_synth_RsuA_like"/>
    <property type="match status" value="1"/>
</dbReference>
<dbReference type="AlphaFoldDB" id="E0E2Y0"/>
<dbReference type="eggNOG" id="COG1187">
    <property type="taxonomic scope" value="Bacteria"/>
</dbReference>
<dbReference type="Gene3D" id="3.30.70.1560">
    <property type="entry name" value="Alpha-L RNA-binding motif"/>
    <property type="match status" value="1"/>
</dbReference>
<feature type="domain" description="RNA-binding S4" evidence="6">
    <location>
        <begin position="1"/>
        <end position="66"/>
    </location>
</feature>
<dbReference type="Gene3D" id="3.30.70.580">
    <property type="entry name" value="Pseudouridine synthase I, catalytic domain, N-terminal subdomain"/>
    <property type="match status" value="1"/>
</dbReference>